<name>A0A382AB36_9ZZZZ</name>
<dbReference type="EMBL" id="UINC01024611">
    <property type="protein sequence ID" value="SVA98584.1"/>
    <property type="molecule type" value="Genomic_DNA"/>
</dbReference>
<reference evidence="1" key="1">
    <citation type="submission" date="2018-05" db="EMBL/GenBank/DDBJ databases">
        <authorList>
            <person name="Lanie J.A."/>
            <person name="Ng W.-L."/>
            <person name="Kazmierczak K.M."/>
            <person name="Andrzejewski T.M."/>
            <person name="Davidsen T.M."/>
            <person name="Wayne K.J."/>
            <person name="Tettelin H."/>
            <person name="Glass J.I."/>
            <person name="Rusch D."/>
            <person name="Podicherti R."/>
            <person name="Tsui H.-C.T."/>
            <person name="Winkler M.E."/>
        </authorList>
    </citation>
    <scope>NUCLEOTIDE SEQUENCE</scope>
</reference>
<dbReference type="AlphaFoldDB" id="A0A382AB36"/>
<sequence length="370" mass="40512">MVMVIFGIGTVQAETIRGYVLHSGTQKRVADVEVAFLIGSEDGSMSPMAQTQSDAEGRFDFSGPFLERGTRFALSAEVGGVSYPSSALIVGEQEEIIVEIYDVDQDASQITVSNHNLFLGLRDQTLEVAHLVQVDNGGNRTYAGPVFDGQTRGIEFVVPAKLSALTAHTGELVRFSATRVFDNQPVPPGPSQIAFTFQIRPDAFDGTYVHEVVYPTTHLDVFVQPVSVELDGTYEDLGVIDLHGQQYRHYRAHDLEAGKRLAIDLPVSRPLRWALKWVLLALVPAILIGVVAVARRPVLLDGGAPQPARADTDPATGSGAETERLQILKELAHVQDARARADDAQRIELDRQHASLMQRAREIYRKLPPS</sequence>
<evidence type="ECO:0000313" key="1">
    <source>
        <dbReference type="EMBL" id="SVA98584.1"/>
    </source>
</evidence>
<evidence type="ECO:0008006" key="2">
    <source>
        <dbReference type="Google" id="ProtNLM"/>
    </source>
</evidence>
<protein>
    <recommendedName>
        <fullName evidence="2">Carboxypeptidase regulatory-like domain-containing protein</fullName>
    </recommendedName>
</protein>
<gene>
    <name evidence="1" type="ORF">METZ01_LOCUS151438</name>
</gene>
<organism evidence="1">
    <name type="scientific">marine metagenome</name>
    <dbReference type="NCBI Taxonomy" id="408172"/>
    <lineage>
        <taxon>unclassified sequences</taxon>
        <taxon>metagenomes</taxon>
        <taxon>ecological metagenomes</taxon>
    </lineage>
</organism>
<accession>A0A382AB36</accession>
<proteinExistence type="predicted"/>